<dbReference type="AlphaFoldDB" id="A0A4R0P217"/>
<gene>
    <name evidence="2" type="ORF">EZ449_14065</name>
</gene>
<dbReference type="InterPro" id="IPR036291">
    <property type="entry name" value="NAD(P)-bd_dom_sf"/>
</dbReference>
<dbReference type="Gene3D" id="3.40.50.720">
    <property type="entry name" value="NAD(P)-binding Rossmann-like Domain"/>
    <property type="match status" value="1"/>
</dbReference>
<dbReference type="GO" id="GO:0016491">
    <property type="term" value="F:oxidoreductase activity"/>
    <property type="evidence" value="ECO:0007669"/>
    <property type="project" value="UniProtKB-KW"/>
</dbReference>
<dbReference type="EMBL" id="SJSN01000010">
    <property type="protein sequence ID" value="TCD07657.1"/>
    <property type="molecule type" value="Genomic_DNA"/>
</dbReference>
<dbReference type="Pfam" id="PF00106">
    <property type="entry name" value="adh_short"/>
    <property type="match status" value="1"/>
</dbReference>
<protein>
    <submittedName>
        <fullName evidence="2">SDR family NAD(P)-dependent oxidoreductase</fullName>
    </submittedName>
</protein>
<reference evidence="2 3" key="1">
    <citation type="submission" date="2019-02" db="EMBL/GenBank/DDBJ databases">
        <title>Pedobacter sp. RP-3-11 sp. nov., isolated from Arctic soil.</title>
        <authorList>
            <person name="Dahal R.H."/>
        </authorList>
    </citation>
    <scope>NUCLEOTIDE SEQUENCE [LARGE SCALE GENOMIC DNA]</scope>
    <source>
        <strain evidence="2 3">RP-3-11</strain>
    </source>
</reference>
<dbReference type="PANTHER" id="PTHR43157:SF31">
    <property type="entry name" value="PHOSPHATIDYLINOSITOL-GLYCAN BIOSYNTHESIS CLASS F PROTEIN"/>
    <property type="match status" value="1"/>
</dbReference>
<proteinExistence type="predicted"/>
<dbReference type="Proteomes" id="UP000291485">
    <property type="component" value="Unassembled WGS sequence"/>
</dbReference>
<keyword evidence="1" id="KW-0560">Oxidoreductase</keyword>
<comment type="caution">
    <text evidence="2">The sequence shown here is derived from an EMBL/GenBank/DDBJ whole genome shotgun (WGS) entry which is preliminary data.</text>
</comment>
<evidence type="ECO:0000313" key="2">
    <source>
        <dbReference type="EMBL" id="TCD07657.1"/>
    </source>
</evidence>
<dbReference type="RefSeq" id="WP_131559858.1">
    <property type="nucleotide sequence ID" value="NZ_SJSN01000010.1"/>
</dbReference>
<organism evidence="2 3">
    <name type="scientific">Pedobacter frigidisoli</name>
    <dbReference type="NCBI Taxonomy" id="2530455"/>
    <lineage>
        <taxon>Bacteria</taxon>
        <taxon>Pseudomonadati</taxon>
        <taxon>Bacteroidota</taxon>
        <taxon>Sphingobacteriia</taxon>
        <taxon>Sphingobacteriales</taxon>
        <taxon>Sphingobacteriaceae</taxon>
        <taxon>Pedobacter</taxon>
    </lineage>
</organism>
<evidence type="ECO:0000313" key="3">
    <source>
        <dbReference type="Proteomes" id="UP000291485"/>
    </source>
</evidence>
<accession>A0A4R0P217</accession>
<dbReference type="NCBIfam" id="NF004846">
    <property type="entry name" value="PRK06197.1"/>
    <property type="match status" value="1"/>
</dbReference>
<dbReference type="PRINTS" id="PR00081">
    <property type="entry name" value="GDHRDH"/>
</dbReference>
<dbReference type="OrthoDB" id="597510at2"/>
<evidence type="ECO:0000256" key="1">
    <source>
        <dbReference type="ARBA" id="ARBA00023002"/>
    </source>
</evidence>
<dbReference type="SUPFAM" id="SSF51735">
    <property type="entry name" value="NAD(P)-binding Rossmann-fold domains"/>
    <property type="match status" value="1"/>
</dbReference>
<sequence>MWTKKDMPDLTGKTAIVTGANTGLGFETALALYEAGAHVILACRNEKNAQQTKSKLESQASKGTLEIGIIDLSSLKAVKQFADTFLRQHDQLHILINNAGVANTPESKTAEDYELQFGVNFLAHFALTGYLFPVIEATKGSRVITVSSMGYEHATIDFENLKLQKGYNALREYRQSKLANLLFSLELQRRITKMGYQVLSVAAQPGANDTDLLRHSSAEEMLAGKERIGQFMEPAQGALSALYAAVSDKAKGGNMYEPDQGFRGYPVLATLKENALDKAVANKLWGLA</sequence>
<dbReference type="InterPro" id="IPR002347">
    <property type="entry name" value="SDR_fam"/>
</dbReference>
<dbReference type="PANTHER" id="PTHR43157">
    <property type="entry name" value="PHOSPHATIDYLINOSITOL-GLYCAN BIOSYNTHESIS CLASS F PROTEIN-RELATED"/>
    <property type="match status" value="1"/>
</dbReference>
<keyword evidence="3" id="KW-1185">Reference proteome</keyword>
<name>A0A4R0P217_9SPHI</name>
<dbReference type="CDD" id="cd05327">
    <property type="entry name" value="retinol-DH_like_SDR_c_like"/>
    <property type="match status" value="1"/>
</dbReference>